<accession>A0A915J9M7</accession>
<name>A0A915J9M7_ROMCU</name>
<dbReference type="AlphaFoldDB" id="A0A915J9M7"/>
<evidence type="ECO:0000313" key="3">
    <source>
        <dbReference type="WBParaSite" id="nRc.2.0.1.t22395-RA"/>
    </source>
</evidence>
<dbReference type="Proteomes" id="UP000887565">
    <property type="component" value="Unplaced"/>
</dbReference>
<keyword evidence="2" id="KW-1185">Reference proteome</keyword>
<proteinExistence type="predicted"/>
<dbReference type="WBParaSite" id="nRc.2.0.1.t22395-RA">
    <property type="protein sequence ID" value="nRc.2.0.1.t22395-RA"/>
    <property type="gene ID" value="nRc.2.0.1.g22395"/>
</dbReference>
<organism evidence="2 3">
    <name type="scientific">Romanomermis culicivorax</name>
    <name type="common">Nematode worm</name>
    <dbReference type="NCBI Taxonomy" id="13658"/>
    <lineage>
        <taxon>Eukaryota</taxon>
        <taxon>Metazoa</taxon>
        <taxon>Ecdysozoa</taxon>
        <taxon>Nematoda</taxon>
        <taxon>Enoplea</taxon>
        <taxon>Dorylaimia</taxon>
        <taxon>Mermithida</taxon>
        <taxon>Mermithoidea</taxon>
        <taxon>Mermithidae</taxon>
        <taxon>Romanomermis</taxon>
    </lineage>
</organism>
<feature type="region of interest" description="Disordered" evidence="1">
    <location>
        <begin position="150"/>
        <end position="170"/>
    </location>
</feature>
<evidence type="ECO:0000256" key="1">
    <source>
        <dbReference type="SAM" id="MobiDB-lite"/>
    </source>
</evidence>
<protein>
    <submittedName>
        <fullName evidence="3">Uncharacterized protein</fullName>
    </submittedName>
</protein>
<evidence type="ECO:0000313" key="2">
    <source>
        <dbReference type="Proteomes" id="UP000887565"/>
    </source>
</evidence>
<reference evidence="3" key="1">
    <citation type="submission" date="2022-11" db="UniProtKB">
        <authorList>
            <consortium name="WormBaseParasite"/>
        </authorList>
    </citation>
    <scope>IDENTIFICATION</scope>
</reference>
<sequence length="170" mass="19669">MTVRSRAISAPASLTPANSAPAILTSDIMKCHMQKQNNKKTMAKKELKNLFSVGQKRWQTSGYGINLYCVITEDGDNYTQQQSKHNEVERYVNIKDSMKRTTQKEQALRFWGMEVDDIALFLRKNHLVCLWDNGEEEMNAPSKIHYHHHYSSQNENDPFRTDQEATMTTI</sequence>